<evidence type="ECO:0000313" key="3">
    <source>
        <dbReference type="Proteomes" id="UP000662259"/>
    </source>
</evidence>
<dbReference type="GO" id="GO:0061503">
    <property type="term" value="F:tRNA threonylcarbamoyladenosine dehydratase"/>
    <property type="evidence" value="ECO:0007669"/>
    <property type="project" value="TreeGrafter"/>
</dbReference>
<organism evidence="2 3">
    <name type="scientific">Rhizobium leguminosarum bv. viciae</name>
    <dbReference type="NCBI Taxonomy" id="387"/>
    <lineage>
        <taxon>Bacteria</taxon>
        <taxon>Pseudomonadati</taxon>
        <taxon>Pseudomonadota</taxon>
        <taxon>Alphaproteobacteria</taxon>
        <taxon>Hyphomicrobiales</taxon>
        <taxon>Rhizobiaceae</taxon>
        <taxon>Rhizobium/Agrobacterium group</taxon>
        <taxon>Rhizobium</taxon>
    </lineage>
</organism>
<reference evidence="2" key="1">
    <citation type="submission" date="2019-10" db="EMBL/GenBank/DDBJ databases">
        <title>Rhizobium leguminosarum symbiovar viciae collection.</title>
        <authorList>
            <person name="Boivin S."/>
            <person name="Lepetit M."/>
        </authorList>
    </citation>
    <scope>NUCLEOTIDE SEQUENCE</scope>
    <source>
        <strain evidence="2">L143</strain>
    </source>
</reference>
<name>A0A8I2GQH1_RHILV</name>
<dbReference type="InterPro" id="IPR016135">
    <property type="entry name" value="UBQ-conjugating_enzyme/RWD"/>
</dbReference>
<dbReference type="Pfam" id="PF00899">
    <property type="entry name" value="ThiF"/>
    <property type="match status" value="1"/>
</dbReference>
<proteinExistence type="predicted"/>
<dbReference type="SUPFAM" id="SSF69572">
    <property type="entry name" value="Activating enzymes of the ubiquitin-like proteins"/>
    <property type="match status" value="1"/>
</dbReference>
<dbReference type="Proteomes" id="UP000662259">
    <property type="component" value="Unassembled WGS sequence"/>
</dbReference>
<gene>
    <name evidence="2" type="ORF">GFL91_13840</name>
</gene>
<protein>
    <recommendedName>
        <fullName evidence="1">THIF-type NAD/FAD binding fold domain-containing protein</fullName>
    </recommendedName>
</protein>
<evidence type="ECO:0000259" key="1">
    <source>
        <dbReference type="Pfam" id="PF00899"/>
    </source>
</evidence>
<dbReference type="PANTHER" id="PTHR43267:SF1">
    <property type="entry name" value="TRNA THREONYLCARBAMOYLADENOSINE DEHYDRATASE"/>
    <property type="match status" value="1"/>
</dbReference>
<dbReference type="InterPro" id="IPR045886">
    <property type="entry name" value="ThiF/MoeB/HesA"/>
</dbReference>
<dbReference type="AlphaFoldDB" id="A0A8I2GQH1"/>
<accession>A0A8I2GQH1</accession>
<dbReference type="GO" id="GO:0061504">
    <property type="term" value="P:cyclic threonylcarbamoyladenosine biosynthetic process"/>
    <property type="evidence" value="ECO:0007669"/>
    <property type="project" value="TreeGrafter"/>
</dbReference>
<feature type="domain" description="THIF-type NAD/FAD binding fold" evidence="1">
    <location>
        <begin position="292"/>
        <end position="431"/>
    </location>
</feature>
<sequence>MIWWWADQGRARAEKAAFVALQEEHDWLTSVRIRHLANFQLCVDVEIVHGGEKFPLVVIYPTTFPDTPPIVLPHGELRLSDHQYGPGGELCLQWRPDNWDPSVTGAMMVESAHGLIAGERPSDGEAAAVPSEHRSSLAGELRFETWRLMVPEGAWASLDGQLPEAVLEISLTITARRTQRVAHLRSIGAQGNEVWISPQPAPNAPGRRTGFILRTAQDMSVLALHVGGEFNDLAKRVPELASLLERPEWPFIIVLEKSGRKTVFDIVRSKAGHPFLVPYRIVEEEELARRSASNRESVSRNRVAIVGCGSIGSKVAASLARAGVRKFLLVDEDIFLTGNLVRNELDAWAIGWHKVDALADRIGQIVTDTEIDTRRVALGSQTSALGMESTLESIGECDLIVDVTANPTSFNLCAGAARRHRKPMIWASVFGGGIGGIIARARPDIDPPPLATRNQIATWCDDHETPWQSETRNAYEMNRGEEPPFIADDADVSVIAAHATRLALDILQGGETTFPHSAYAIGLKRAWIFEAAFDTWPIDLQPTGTWEEPASEHDDQDIATLMSELLDENPS</sequence>
<dbReference type="InterPro" id="IPR000594">
    <property type="entry name" value="ThiF_NAD_FAD-bd"/>
</dbReference>
<dbReference type="SUPFAM" id="SSF54495">
    <property type="entry name" value="UBC-like"/>
    <property type="match status" value="1"/>
</dbReference>
<dbReference type="RefSeq" id="WP_168276284.1">
    <property type="nucleotide sequence ID" value="NZ_WIEZ01000007.1"/>
</dbReference>
<dbReference type="Gene3D" id="3.40.50.720">
    <property type="entry name" value="NAD(P)-binding Rossmann-like Domain"/>
    <property type="match status" value="1"/>
</dbReference>
<dbReference type="PANTHER" id="PTHR43267">
    <property type="entry name" value="TRNA THREONYLCARBAMOYLADENOSINE DEHYDRATASE"/>
    <property type="match status" value="1"/>
</dbReference>
<dbReference type="EMBL" id="WIEZ01000007">
    <property type="protein sequence ID" value="NKM46053.1"/>
    <property type="molecule type" value="Genomic_DNA"/>
</dbReference>
<evidence type="ECO:0000313" key="2">
    <source>
        <dbReference type="EMBL" id="NKM46053.1"/>
    </source>
</evidence>
<comment type="caution">
    <text evidence="2">The sequence shown here is derived from an EMBL/GenBank/DDBJ whole genome shotgun (WGS) entry which is preliminary data.</text>
</comment>
<dbReference type="InterPro" id="IPR035985">
    <property type="entry name" value="Ubiquitin-activating_enz"/>
</dbReference>
<dbReference type="GO" id="GO:0008641">
    <property type="term" value="F:ubiquitin-like modifier activating enzyme activity"/>
    <property type="evidence" value="ECO:0007669"/>
    <property type="project" value="InterPro"/>
</dbReference>